<reference evidence="1 2" key="1">
    <citation type="journal article" date="2012" name="J. Bacteriol.">
        <title>Draft Genome Sequence of Bacillus isronensis Strain B3W22, Isolated from the Upper Atmosphere.</title>
        <authorList>
            <person name="Shivaji S."/>
            <person name="Ara S."/>
            <person name="Singh S.K."/>
            <person name="Bandi S."/>
            <person name="Singh A."/>
            <person name="Pinnaka A.K."/>
        </authorList>
    </citation>
    <scope>NUCLEOTIDE SEQUENCE [LARGE SCALE GENOMIC DNA]</scope>
    <source>
        <strain evidence="1 2">B3W22</strain>
    </source>
</reference>
<protein>
    <submittedName>
        <fullName evidence="1">Uncharacterized protein</fullName>
    </submittedName>
</protein>
<evidence type="ECO:0000313" key="2">
    <source>
        <dbReference type="Proteomes" id="UP000004738"/>
    </source>
</evidence>
<keyword evidence="2" id="KW-1185">Reference proteome</keyword>
<organism evidence="1 2">
    <name type="scientific">Solibacillus isronensis B3W22</name>
    <dbReference type="NCBI Taxonomy" id="1224748"/>
    <lineage>
        <taxon>Bacteria</taxon>
        <taxon>Bacillati</taxon>
        <taxon>Bacillota</taxon>
        <taxon>Bacilli</taxon>
        <taxon>Bacillales</taxon>
        <taxon>Caryophanaceae</taxon>
        <taxon>Solibacillus</taxon>
    </lineage>
</organism>
<comment type="caution">
    <text evidence="1">The sequence shown here is derived from an EMBL/GenBank/DDBJ whole genome shotgun (WGS) entry which is preliminary data.</text>
</comment>
<accession>K1KXG5</accession>
<sequence>MQTMAGEALRSGVCGTHGYSICSGPGFPLQRQRRTGMRMTKSSMFRPAVDGVSPVPLVLLQQGGVVLLRGLRVGTQPALEDIGTVGGQHRILWIVGDASGIGRKLGRKRHGADHRVQSWRVKEWNRVAVHAGRGSGDPVDGGHQVTVGGDFEHLSDVHH</sequence>
<dbReference type="Proteomes" id="UP000004738">
    <property type="component" value="Unassembled WGS sequence"/>
</dbReference>
<dbReference type="AlphaFoldDB" id="K1KXG5"/>
<evidence type="ECO:0000313" key="1">
    <source>
        <dbReference type="EMBL" id="EKB43278.1"/>
    </source>
</evidence>
<name>K1KXG5_9BACL</name>
<gene>
    <name evidence="1" type="ORF">B857_03964</name>
</gene>
<dbReference type="EMBL" id="AMCK01000120">
    <property type="protein sequence ID" value="EKB43278.1"/>
    <property type="molecule type" value="Genomic_DNA"/>
</dbReference>
<dbReference type="PATRIC" id="fig|1224748.3.peg.3892"/>
<proteinExistence type="predicted"/>